<feature type="region of interest" description="Disordered" evidence="12">
    <location>
        <begin position="621"/>
        <end position="641"/>
    </location>
</feature>
<evidence type="ECO:0000256" key="5">
    <source>
        <dbReference type="ARBA" id="ARBA00022859"/>
    </source>
</evidence>
<name>A0A250YMK2_CASCN</name>
<keyword evidence="5" id="KW-0391">Immunity</keyword>
<feature type="domain" description="Ig-like" evidence="14">
    <location>
        <begin position="156"/>
        <end position="232"/>
    </location>
</feature>
<dbReference type="GO" id="GO:0042110">
    <property type="term" value="P:T cell activation"/>
    <property type="evidence" value="ECO:0007669"/>
    <property type="project" value="TreeGrafter"/>
</dbReference>
<dbReference type="SMART" id="SM00409">
    <property type="entry name" value="IG"/>
    <property type="match status" value="3"/>
</dbReference>
<keyword evidence="7" id="KW-1064">Adaptive immunity</keyword>
<dbReference type="GO" id="GO:0002250">
    <property type="term" value="P:adaptive immune response"/>
    <property type="evidence" value="ECO:0007669"/>
    <property type="project" value="UniProtKB-KW"/>
</dbReference>
<accession>A0A250YMK2</accession>
<feature type="transmembrane region" description="Helical" evidence="13">
    <location>
        <begin position="25"/>
        <end position="44"/>
    </location>
</feature>
<dbReference type="PROSITE" id="PS50835">
    <property type="entry name" value="IG_LIKE"/>
    <property type="match status" value="2"/>
</dbReference>
<organism evidence="15">
    <name type="scientific">Castor canadensis</name>
    <name type="common">American beaver</name>
    <dbReference type="NCBI Taxonomy" id="51338"/>
    <lineage>
        <taxon>Eukaryota</taxon>
        <taxon>Metazoa</taxon>
        <taxon>Chordata</taxon>
        <taxon>Craniata</taxon>
        <taxon>Vertebrata</taxon>
        <taxon>Euteleostomi</taxon>
        <taxon>Mammalia</taxon>
        <taxon>Eutheria</taxon>
        <taxon>Euarchontoglires</taxon>
        <taxon>Glires</taxon>
        <taxon>Rodentia</taxon>
        <taxon>Castorimorpha</taxon>
        <taxon>Castoridae</taxon>
        <taxon>Castor</taxon>
    </lineage>
</organism>
<evidence type="ECO:0000256" key="9">
    <source>
        <dbReference type="ARBA" id="ARBA00023157"/>
    </source>
</evidence>
<dbReference type="SUPFAM" id="SSF48726">
    <property type="entry name" value="Immunoglobulin"/>
    <property type="match status" value="4"/>
</dbReference>
<evidence type="ECO:0000256" key="8">
    <source>
        <dbReference type="ARBA" id="ARBA00023136"/>
    </source>
</evidence>
<keyword evidence="9" id="KW-1015">Disulfide bond</keyword>
<feature type="domain" description="Ig-like" evidence="14">
    <location>
        <begin position="357"/>
        <end position="440"/>
    </location>
</feature>
<dbReference type="EMBL" id="GFFW01004845">
    <property type="protein sequence ID" value="JAW07234.1"/>
    <property type="molecule type" value="Transcribed_RNA"/>
</dbReference>
<feature type="transmembrane region" description="Helical" evidence="13">
    <location>
        <begin position="450"/>
        <end position="470"/>
    </location>
</feature>
<dbReference type="InterPro" id="IPR003599">
    <property type="entry name" value="Ig_sub"/>
</dbReference>
<dbReference type="AlphaFoldDB" id="A0A250YMK2"/>
<evidence type="ECO:0000256" key="6">
    <source>
        <dbReference type="ARBA" id="ARBA00022989"/>
    </source>
</evidence>
<evidence type="ECO:0000256" key="3">
    <source>
        <dbReference type="ARBA" id="ARBA00022692"/>
    </source>
</evidence>
<keyword evidence="11" id="KW-0393">Immunoglobulin domain</keyword>
<dbReference type="Gene3D" id="2.60.40.10">
    <property type="entry name" value="Immunoglobulins"/>
    <property type="match status" value="4"/>
</dbReference>
<dbReference type="InterPro" id="IPR013783">
    <property type="entry name" value="Ig-like_fold"/>
</dbReference>
<dbReference type="CDD" id="cd00096">
    <property type="entry name" value="Ig"/>
    <property type="match status" value="1"/>
</dbReference>
<evidence type="ECO:0000256" key="13">
    <source>
        <dbReference type="SAM" id="Phobius"/>
    </source>
</evidence>
<feature type="region of interest" description="Disordered" evidence="12">
    <location>
        <begin position="508"/>
        <end position="544"/>
    </location>
</feature>
<evidence type="ECO:0000313" key="15">
    <source>
        <dbReference type="EMBL" id="JAW07234.1"/>
    </source>
</evidence>
<dbReference type="FunFam" id="2.60.40.10:FF:000820">
    <property type="entry name" value="SLAM family member 7"/>
    <property type="match status" value="1"/>
</dbReference>
<evidence type="ECO:0000259" key="14">
    <source>
        <dbReference type="PROSITE" id="PS50835"/>
    </source>
</evidence>
<evidence type="ECO:0000256" key="1">
    <source>
        <dbReference type="ARBA" id="ARBA00004479"/>
    </source>
</evidence>
<proteinExistence type="predicted"/>
<dbReference type="InterPro" id="IPR015631">
    <property type="entry name" value="CD2/SLAM_rcpt"/>
</dbReference>
<sequence length="641" mass="71343">MVGPKKQTASWTLESFSEKPQKRQLQILSSFLWILFFLLIGLAASGKDSSPTVMSGILGGSVTFPLNLSMDTEIEDITWIGPQNVLVFARPKGDVSLLAKSYQGRLNITSWNYSLCISNLTWDDAGSFKAQINQKNSKHTTEKKFILNIYEHLQEPQVIMKSMNTSGNTSCSITLMCSVKGAEKDVQYSWTPKDYSSSESYVGSTLTISPNPCDPDLIYTCTAQNPVSQSRSQPVQIWQFCTGDSRGKPMGETVRGTVGEPIILPLALRASKDTEKIVWISNTTIISKRWEEADPPIKPKGPEEDRVQISDQDYSLKISQLKMEDAGLYHACVCSEASRVTSMRHINLHPYRRLKEPNVTSSSIHMEDNICRVNLTCSVEDGGKDVIYIWTYLQKEAVVSQEGSQLNVSWKSGESHPNFTCTASNPVSNSSSQFFSKNICSGPDKSKKHLIVFTVVFILLVLGISGYCIWKKKKQCSTAVFNSNQAEAPADTQADHTIYTLVSQGYEKPDILPRPTSDTSSDSNVTMEEDEQNAEIDSTANGRDEVYDLATQEDTGDDLASEVQTQYDVITPDDTVVDCEDEGQPEYVQLFCTLQKKTPSPQKKDTSFTVYCSVQRPQKAVPLLQQDDPESSEIPTYENFT</sequence>
<dbReference type="CDD" id="cd16842">
    <property type="entry name" value="Ig_SLAM-like_N"/>
    <property type="match status" value="1"/>
</dbReference>
<keyword evidence="2" id="KW-0399">Innate immunity</keyword>
<feature type="compositionally biased region" description="Polar residues" evidence="12">
    <location>
        <begin position="516"/>
        <end position="526"/>
    </location>
</feature>
<keyword evidence="10" id="KW-0325">Glycoprotein</keyword>
<gene>
    <name evidence="15" type="primary">LY9</name>
</gene>
<evidence type="ECO:0000256" key="10">
    <source>
        <dbReference type="ARBA" id="ARBA00023180"/>
    </source>
</evidence>
<evidence type="ECO:0000256" key="2">
    <source>
        <dbReference type="ARBA" id="ARBA00022588"/>
    </source>
</evidence>
<evidence type="ECO:0000256" key="11">
    <source>
        <dbReference type="ARBA" id="ARBA00023319"/>
    </source>
</evidence>
<evidence type="ECO:0000256" key="7">
    <source>
        <dbReference type="ARBA" id="ARBA00023130"/>
    </source>
</evidence>
<keyword evidence="4" id="KW-0732">Signal</keyword>
<protein>
    <submittedName>
        <fullName evidence="15">T-lymphocyte surface antigen Ly-9</fullName>
    </submittedName>
</protein>
<dbReference type="GO" id="GO:0045087">
    <property type="term" value="P:innate immune response"/>
    <property type="evidence" value="ECO:0007669"/>
    <property type="project" value="UniProtKB-KW"/>
</dbReference>
<dbReference type="GO" id="GO:0009897">
    <property type="term" value="C:external side of plasma membrane"/>
    <property type="evidence" value="ECO:0007669"/>
    <property type="project" value="TreeGrafter"/>
</dbReference>
<keyword evidence="3 13" id="KW-0812">Transmembrane</keyword>
<comment type="subcellular location">
    <subcellularLocation>
        <location evidence="1">Membrane</location>
        <topology evidence="1">Single-pass type I membrane protein</topology>
    </subcellularLocation>
</comment>
<evidence type="ECO:0000256" key="12">
    <source>
        <dbReference type="SAM" id="MobiDB-lite"/>
    </source>
</evidence>
<dbReference type="FunFam" id="2.60.40.10:FF:000470">
    <property type="entry name" value="SLAM family member 7"/>
    <property type="match status" value="2"/>
</dbReference>
<keyword evidence="8 13" id="KW-0472">Membrane</keyword>
<keyword evidence="6 13" id="KW-1133">Transmembrane helix</keyword>
<dbReference type="InterPro" id="IPR036179">
    <property type="entry name" value="Ig-like_dom_sf"/>
</dbReference>
<reference evidence="15" key="1">
    <citation type="journal article" date="2017" name="G3 (Bethesda)">
        <title>De Novo Genome and Transcriptome Assembly of the Canadian Beaver (Castor canadensis).</title>
        <authorList>
            <person name="Lok S."/>
            <person name="Paton T.A."/>
            <person name="Wang Z."/>
            <person name="Kaur G."/>
            <person name="Walker S."/>
            <person name="Yuen R.K."/>
            <person name="Sung W.W."/>
            <person name="Whitney J."/>
            <person name="Buchanan J.A."/>
            <person name="Trost B."/>
            <person name="Singh N."/>
            <person name="Apresto B."/>
            <person name="Chen N."/>
            <person name="Coole M."/>
            <person name="Dawson T.J."/>
            <person name="Ho K.Y."/>
            <person name="Hu Z."/>
            <person name="Pullenayegum S."/>
            <person name="Samler K."/>
            <person name="Shipstone A."/>
            <person name="Tsoi F."/>
            <person name="Wang T."/>
            <person name="Pereira S.L."/>
            <person name="Rostami P."/>
            <person name="Ryan C.A."/>
            <person name="Tong A.H."/>
            <person name="Ng K."/>
            <person name="Sundaravadanam Y."/>
            <person name="Simpson J.T."/>
            <person name="Lim B.K."/>
            <person name="Engstrom M.D."/>
            <person name="Dutton C.J."/>
            <person name="Kerr K.C."/>
            <person name="Franke M."/>
            <person name="Rapley W."/>
            <person name="Wintle R.F."/>
            <person name="Scherer S.W."/>
        </authorList>
    </citation>
    <scope>NUCLEOTIDE SEQUENCE</scope>
    <source>
        <strain evidence="15">Ward</strain>
        <tissue evidence="15">Leukocyte</tissue>
    </source>
</reference>
<dbReference type="PANTHER" id="PTHR12080">
    <property type="entry name" value="SIGNALING LYMPHOCYTIC ACTIVATION MOLECULE"/>
    <property type="match status" value="1"/>
</dbReference>
<dbReference type="PANTHER" id="PTHR12080:SF114">
    <property type="entry name" value="T-LYMPHOCYTE SURFACE ANTIGEN LY-9"/>
    <property type="match status" value="1"/>
</dbReference>
<dbReference type="InterPro" id="IPR007110">
    <property type="entry name" value="Ig-like_dom"/>
</dbReference>
<evidence type="ECO:0000256" key="4">
    <source>
        <dbReference type="ARBA" id="ARBA00022729"/>
    </source>
</evidence>